<dbReference type="Gene3D" id="3.30.40.10">
    <property type="entry name" value="Zinc/RING finger domain, C3HC4 (zinc finger)"/>
    <property type="match status" value="1"/>
</dbReference>
<dbReference type="Gene3D" id="4.10.830.40">
    <property type="match status" value="1"/>
</dbReference>
<dbReference type="PROSITE" id="PS50119">
    <property type="entry name" value="ZF_BBOX"/>
    <property type="match status" value="1"/>
</dbReference>
<dbReference type="InterPro" id="IPR027370">
    <property type="entry name" value="Znf-RING_euk"/>
</dbReference>
<sequence length="620" mass="70734">MCSEMDNIMKTRETAEDHSPCGRITFVTAVSRMMCFCSIDVNLCLNLTVLFVCFFSEMALSTTLLSEEQLLCSICLDVFTRPVSTPCGHNFCMTCITTYWSDTPVCQCPLCKETFERKPELKVNTFISELVSQFMSLQITDAHIRSLEQQQANSGSTVLCDICTGTQENAVKSCLECLTSYCNVHLEPHHRAAGLKRHTLVNPLTRLEDRICKEHNRLLILFCKNDKVLLCDICSGSRHMNHNVVTVEQAYKEMKDLLKDTEAKVQHMSQQRQQKVRAMEESLKQRRRETDDVLANSEQDLTALVSEIQKSQMELVKVMEEKQKDAEEEVNSLISDMAREIAELQRTAMKLRELKQTKDQLCFLQKFPNSCSLPQMMDLSTFSLNRHLKIQHVRKFMSSSVSQLQMLVNKMNTEIKRFTDGTGVSEALTLRYMQQYEVNIFLDPDTAHPLLVVSENGKQVRYTMGSGVWEVSSLNPDMFMEHLAVLGQIGFSSRKFYFEVFVGPKTEWCLGVATASLPRRGGLARTPQCGLWVIWFLEDKFETYCSPGVPVHWGKVERVGVFVDYDGGQISFYDVQTTTLIYSFTECSFTEELYPYFNPCDNEYGSNLGPMIIVPVSDVT</sequence>
<dbReference type="SUPFAM" id="SSF57845">
    <property type="entry name" value="B-box zinc-binding domain"/>
    <property type="match status" value="1"/>
</dbReference>
<evidence type="ECO:0000256" key="7">
    <source>
        <dbReference type="SAM" id="Coils"/>
    </source>
</evidence>
<dbReference type="Pfam" id="PF22586">
    <property type="entry name" value="ANCHR-like_BBOX"/>
    <property type="match status" value="1"/>
</dbReference>
<evidence type="ECO:0000256" key="3">
    <source>
        <dbReference type="ARBA" id="ARBA00022771"/>
    </source>
</evidence>
<dbReference type="InterPro" id="IPR013320">
    <property type="entry name" value="ConA-like_dom_sf"/>
</dbReference>
<proteinExistence type="predicted"/>
<dbReference type="Pfam" id="PF25600">
    <property type="entry name" value="TRIM_CC"/>
    <property type="match status" value="1"/>
</dbReference>
<feature type="domain" description="B box-type" evidence="9">
    <location>
        <begin position="207"/>
        <end position="247"/>
    </location>
</feature>
<dbReference type="InterPro" id="IPR006574">
    <property type="entry name" value="PRY"/>
</dbReference>
<reference evidence="11" key="2">
    <citation type="submission" date="2025-09" db="UniProtKB">
        <authorList>
            <consortium name="Ensembl"/>
        </authorList>
    </citation>
    <scope>IDENTIFICATION</scope>
</reference>
<dbReference type="InterPro" id="IPR017907">
    <property type="entry name" value="Znf_RING_CS"/>
</dbReference>
<dbReference type="Proteomes" id="UP000261600">
    <property type="component" value="Unplaced"/>
</dbReference>
<keyword evidence="12" id="KW-1185">Reference proteome</keyword>
<evidence type="ECO:0000256" key="2">
    <source>
        <dbReference type="ARBA" id="ARBA00022723"/>
    </source>
</evidence>
<dbReference type="SMART" id="SM00589">
    <property type="entry name" value="PRY"/>
    <property type="match status" value="1"/>
</dbReference>
<dbReference type="Gene3D" id="2.60.120.920">
    <property type="match status" value="1"/>
</dbReference>
<dbReference type="CDD" id="cd19769">
    <property type="entry name" value="Bbox2_TRIM16-like"/>
    <property type="match status" value="1"/>
</dbReference>
<keyword evidence="2" id="KW-0479">Metal-binding</keyword>
<dbReference type="Pfam" id="PF00643">
    <property type="entry name" value="zf-B_box"/>
    <property type="match status" value="1"/>
</dbReference>
<keyword evidence="3 6" id="KW-0863">Zinc-finger</keyword>
<evidence type="ECO:0000256" key="6">
    <source>
        <dbReference type="PROSITE-ProRule" id="PRU00024"/>
    </source>
</evidence>
<dbReference type="InterPro" id="IPR001870">
    <property type="entry name" value="B30.2/SPRY"/>
</dbReference>
<reference evidence="11" key="1">
    <citation type="submission" date="2025-08" db="UniProtKB">
        <authorList>
            <consortium name="Ensembl"/>
        </authorList>
    </citation>
    <scope>IDENTIFICATION</scope>
</reference>
<dbReference type="CDD" id="cd13733">
    <property type="entry name" value="SPRY_PRY_C-I_1"/>
    <property type="match status" value="1"/>
</dbReference>
<dbReference type="InterPro" id="IPR058030">
    <property type="entry name" value="TRIM8/14/16/25/29/45/65_CC"/>
</dbReference>
<keyword evidence="7" id="KW-0175">Coiled coil</keyword>
<evidence type="ECO:0000313" key="12">
    <source>
        <dbReference type="Proteomes" id="UP000261600"/>
    </source>
</evidence>
<evidence type="ECO:0000259" key="9">
    <source>
        <dbReference type="PROSITE" id="PS50119"/>
    </source>
</evidence>
<dbReference type="PANTHER" id="PTHR25465:SF32">
    <property type="entry name" value="BLOODTHIRSTY-RELATED GENE FAMILY, MEMBER 16 ISOFORM X1-RELATED"/>
    <property type="match status" value="1"/>
</dbReference>
<dbReference type="SUPFAM" id="SSF57850">
    <property type="entry name" value="RING/U-box"/>
    <property type="match status" value="1"/>
</dbReference>
<dbReference type="Pfam" id="PF13445">
    <property type="entry name" value="zf-RING_UBOX"/>
    <property type="match status" value="1"/>
</dbReference>
<dbReference type="InterPro" id="IPR003877">
    <property type="entry name" value="SPRY_dom"/>
</dbReference>
<feature type="domain" description="RING-type" evidence="8">
    <location>
        <begin position="72"/>
        <end position="112"/>
    </location>
</feature>
<keyword evidence="4" id="KW-0862">Zinc</keyword>
<accession>A0A3Q3Q8F9</accession>
<dbReference type="InterPro" id="IPR003879">
    <property type="entry name" value="Butyrophylin_SPRY"/>
</dbReference>
<evidence type="ECO:0000256" key="1">
    <source>
        <dbReference type="ARBA" id="ARBA00022588"/>
    </source>
</evidence>
<dbReference type="Gene3D" id="3.30.160.60">
    <property type="entry name" value="Classic Zinc Finger"/>
    <property type="match status" value="1"/>
</dbReference>
<dbReference type="PRINTS" id="PR01407">
    <property type="entry name" value="BUTYPHLNCDUF"/>
</dbReference>
<feature type="domain" description="B30.2/SPRY" evidence="10">
    <location>
        <begin position="420"/>
        <end position="613"/>
    </location>
</feature>
<dbReference type="SMART" id="SM00184">
    <property type="entry name" value="RING"/>
    <property type="match status" value="1"/>
</dbReference>
<dbReference type="SMART" id="SM00449">
    <property type="entry name" value="SPRY"/>
    <property type="match status" value="1"/>
</dbReference>
<dbReference type="InterPro" id="IPR043136">
    <property type="entry name" value="B30.2/SPRY_sf"/>
</dbReference>
<dbReference type="FunFam" id="2.60.120.920:FF:000004">
    <property type="entry name" value="Butyrophilin subfamily 1 member A1"/>
    <property type="match status" value="1"/>
</dbReference>
<dbReference type="InterPro" id="IPR051051">
    <property type="entry name" value="E3_ubiq-ligase_TRIM/RNF"/>
</dbReference>
<keyword evidence="1" id="KW-0399">Innate immunity</keyword>
<dbReference type="InterPro" id="IPR000315">
    <property type="entry name" value="Znf_B-box"/>
</dbReference>
<dbReference type="PROSITE" id="PS50089">
    <property type="entry name" value="ZF_RING_2"/>
    <property type="match status" value="1"/>
</dbReference>
<dbReference type="GO" id="GO:0008270">
    <property type="term" value="F:zinc ion binding"/>
    <property type="evidence" value="ECO:0007669"/>
    <property type="project" value="UniProtKB-KW"/>
</dbReference>
<protein>
    <recommendedName>
        <fullName evidence="13">E3 ubiquitin-protein ligase TRIM39-like</fullName>
    </recommendedName>
</protein>
<evidence type="ECO:0000259" key="10">
    <source>
        <dbReference type="PROSITE" id="PS50188"/>
    </source>
</evidence>
<dbReference type="PROSITE" id="PS50188">
    <property type="entry name" value="B302_SPRY"/>
    <property type="match status" value="1"/>
</dbReference>
<dbReference type="AlphaFoldDB" id="A0A3Q3Q8F9"/>
<evidence type="ECO:0000256" key="4">
    <source>
        <dbReference type="ARBA" id="ARBA00022833"/>
    </source>
</evidence>
<evidence type="ECO:0008006" key="13">
    <source>
        <dbReference type="Google" id="ProtNLM"/>
    </source>
</evidence>
<dbReference type="PANTHER" id="PTHR25465">
    <property type="entry name" value="B-BOX DOMAIN CONTAINING"/>
    <property type="match status" value="1"/>
</dbReference>
<dbReference type="Pfam" id="PF00622">
    <property type="entry name" value="SPRY"/>
    <property type="match status" value="1"/>
</dbReference>
<evidence type="ECO:0000313" key="11">
    <source>
        <dbReference type="Ensembl" id="ENSMALP00000006851.1"/>
    </source>
</evidence>
<feature type="coiled-coil region" evidence="7">
    <location>
        <begin position="244"/>
        <end position="357"/>
    </location>
</feature>
<dbReference type="InterPro" id="IPR013083">
    <property type="entry name" value="Znf_RING/FYVE/PHD"/>
</dbReference>
<dbReference type="GO" id="GO:0045087">
    <property type="term" value="P:innate immune response"/>
    <property type="evidence" value="ECO:0007669"/>
    <property type="project" value="UniProtKB-KW"/>
</dbReference>
<keyword evidence="5" id="KW-0391">Immunity</keyword>
<dbReference type="SMART" id="SM00336">
    <property type="entry name" value="BBOX"/>
    <property type="match status" value="2"/>
</dbReference>
<organism evidence="11 12">
    <name type="scientific">Monopterus albus</name>
    <name type="common">Swamp eel</name>
    <dbReference type="NCBI Taxonomy" id="43700"/>
    <lineage>
        <taxon>Eukaryota</taxon>
        <taxon>Metazoa</taxon>
        <taxon>Chordata</taxon>
        <taxon>Craniata</taxon>
        <taxon>Vertebrata</taxon>
        <taxon>Euteleostomi</taxon>
        <taxon>Actinopterygii</taxon>
        <taxon>Neopterygii</taxon>
        <taxon>Teleostei</taxon>
        <taxon>Neoteleostei</taxon>
        <taxon>Acanthomorphata</taxon>
        <taxon>Anabantaria</taxon>
        <taxon>Synbranchiformes</taxon>
        <taxon>Synbranchidae</taxon>
        <taxon>Monopterus</taxon>
    </lineage>
</organism>
<evidence type="ECO:0000259" key="8">
    <source>
        <dbReference type="PROSITE" id="PS50089"/>
    </source>
</evidence>
<dbReference type="SUPFAM" id="SSF49899">
    <property type="entry name" value="Concanavalin A-like lectins/glucanases"/>
    <property type="match status" value="1"/>
</dbReference>
<dbReference type="PROSITE" id="PS00518">
    <property type="entry name" value="ZF_RING_1"/>
    <property type="match status" value="1"/>
</dbReference>
<name>A0A3Q3Q8F9_MONAL</name>
<dbReference type="Pfam" id="PF13765">
    <property type="entry name" value="PRY"/>
    <property type="match status" value="1"/>
</dbReference>
<dbReference type="GO" id="GO:0005737">
    <property type="term" value="C:cytoplasm"/>
    <property type="evidence" value="ECO:0007669"/>
    <property type="project" value="UniProtKB-ARBA"/>
</dbReference>
<dbReference type="InterPro" id="IPR001841">
    <property type="entry name" value="Znf_RING"/>
</dbReference>
<dbReference type="Ensembl" id="ENSMALT00000006996.1">
    <property type="protein sequence ID" value="ENSMALP00000006851.1"/>
    <property type="gene ID" value="ENSMALG00000004885.1"/>
</dbReference>
<evidence type="ECO:0000256" key="5">
    <source>
        <dbReference type="ARBA" id="ARBA00022859"/>
    </source>
</evidence>